<dbReference type="STRING" id="980561.A1359_06775"/>
<evidence type="ECO:0000313" key="2">
    <source>
        <dbReference type="Proteomes" id="UP000078476"/>
    </source>
</evidence>
<gene>
    <name evidence="1" type="ORF">A1359_06775</name>
</gene>
<dbReference type="AlphaFoldDB" id="A0A177NHG6"/>
<dbReference type="RefSeq" id="WP_066980598.1">
    <property type="nucleotide sequence ID" value="NZ_LUUI01000092.1"/>
</dbReference>
<dbReference type="Pfam" id="PF19653">
    <property type="entry name" value="DUF6156"/>
    <property type="match status" value="1"/>
</dbReference>
<sequence>MPKEQYECRYFVSYSGVKLPLKLLNEIQDSDRANRNSFFCGFYDDQQRLMRCEKRVYGEIELLHIYSYDDNGVLRRAEITDMDGEINELIFDQQGQSITAVD</sequence>
<reference evidence="1 2" key="1">
    <citation type="submission" date="2016-03" db="EMBL/GenBank/DDBJ databases">
        <authorList>
            <person name="Ploux O."/>
        </authorList>
    </citation>
    <scope>NUCLEOTIDE SEQUENCE [LARGE SCALE GENOMIC DNA]</scope>
    <source>
        <strain evidence="1 2">R-45370</strain>
    </source>
</reference>
<dbReference type="InterPro" id="IPR046154">
    <property type="entry name" value="DUF6156"/>
</dbReference>
<accession>A0A177NHG6</accession>
<name>A0A177NHG6_9GAMM</name>
<protein>
    <recommendedName>
        <fullName evidence="3">Sugar-binding protein</fullName>
    </recommendedName>
</protein>
<evidence type="ECO:0000313" key="1">
    <source>
        <dbReference type="EMBL" id="OAI16893.1"/>
    </source>
</evidence>
<proteinExistence type="predicted"/>
<organism evidence="1 2">
    <name type="scientific">Methylomonas lenta</name>
    <dbReference type="NCBI Taxonomy" id="980561"/>
    <lineage>
        <taxon>Bacteria</taxon>
        <taxon>Pseudomonadati</taxon>
        <taxon>Pseudomonadota</taxon>
        <taxon>Gammaproteobacteria</taxon>
        <taxon>Methylococcales</taxon>
        <taxon>Methylococcaceae</taxon>
        <taxon>Methylomonas</taxon>
    </lineage>
</organism>
<evidence type="ECO:0008006" key="3">
    <source>
        <dbReference type="Google" id="ProtNLM"/>
    </source>
</evidence>
<dbReference type="EMBL" id="LUUI01000092">
    <property type="protein sequence ID" value="OAI16893.1"/>
    <property type="molecule type" value="Genomic_DNA"/>
</dbReference>
<dbReference type="OrthoDB" id="8563989at2"/>
<keyword evidence="2" id="KW-1185">Reference proteome</keyword>
<comment type="caution">
    <text evidence="1">The sequence shown here is derived from an EMBL/GenBank/DDBJ whole genome shotgun (WGS) entry which is preliminary data.</text>
</comment>
<dbReference type="Proteomes" id="UP000078476">
    <property type="component" value="Unassembled WGS sequence"/>
</dbReference>